<comment type="caution">
    <text evidence="1">The sequence shown here is derived from an EMBL/GenBank/DDBJ whole genome shotgun (WGS) entry which is preliminary data.</text>
</comment>
<evidence type="ECO:0000313" key="2">
    <source>
        <dbReference type="Proteomes" id="UP000827872"/>
    </source>
</evidence>
<organism evidence="1 2">
    <name type="scientific">Sphaerodactylus townsendi</name>
    <dbReference type="NCBI Taxonomy" id="933632"/>
    <lineage>
        <taxon>Eukaryota</taxon>
        <taxon>Metazoa</taxon>
        <taxon>Chordata</taxon>
        <taxon>Craniata</taxon>
        <taxon>Vertebrata</taxon>
        <taxon>Euteleostomi</taxon>
        <taxon>Lepidosauria</taxon>
        <taxon>Squamata</taxon>
        <taxon>Bifurcata</taxon>
        <taxon>Gekkota</taxon>
        <taxon>Sphaerodactylidae</taxon>
        <taxon>Sphaerodactylus</taxon>
    </lineage>
</organism>
<evidence type="ECO:0000313" key="1">
    <source>
        <dbReference type="EMBL" id="KAH7988763.1"/>
    </source>
</evidence>
<protein>
    <submittedName>
        <fullName evidence="1">Uncharacterized protein</fullName>
    </submittedName>
</protein>
<reference evidence="1" key="1">
    <citation type="submission" date="2021-08" db="EMBL/GenBank/DDBJ databases">
        <title>The first chromosome-level gecko genome reveals the dynamic sex chromosomes of Neotropical dwarf geckos (Sphaerodactylidae: Sphaerodactylus).</title>
        <authorList>
            <person name="Pinto B.J."/>
            <person name="Keating S.E."/>
            <person name="Gamble T."/>
        </authorList>
    </citation>
    <scope>NUCLEOTIDE SEQUENCE</scope>
    <source>
        <strain evidence="1">TG3544</strain>
    </source>
</reference>
<accession>A0ACB8E8Y8</accession>
<dbReference type="Proteomes" id="UP000827872">
    <property type="component" value="Linkage Group LG10"/>
</dbReference>
<keyword evidence="2" id="KW-1185">Reference proteome</keyword>
<dbReference type="EMBL" id="CM037623">
    <property type="protein sequence ID" value="KAH7988763.1"/>
    <property type="molecule type" value="Genomic_DNA"/>
</dbReference>
<sequence>MQPPVVALTDCSLFLCSFKQSKSAVRLKEDVKKIAAAAPLSGSRAPCWRRVFGVALVELQQQGLSLDGVPTLVRDIAEFLTRHGCYRGALPPSARGQKVLTDRKPNRDRRRVLGEGTLPLLRLFFVTRCTDKDRDGIIH</sequence>
<proteinExistence type="predicted"/>
<name>A0ACB8E8Y8_9SAUR</name>
<gene>
    <name evidence="1" type="ORF">K3G42_021923</name>
</gene>